<organism evidence="2 3">
    <name type="scientific">Variovorax paradoxus</name>
    <dbReference type="NCBI Taxonomy" id="34073"/>
    <lineage>
        <taxon>Bacteria</taxon>
        <taxon>Pseudomonadati</taxon>
        <taxon>Pseudomonadota</taxon>
        <taxon>Betaproteobacteria</taxon>
        <taxon>Burkholderiales</taxon>
        <taxon>Comamonadaceae</taxon>
        <taxon>Variovorax</taxon>
    </lineage>
</organism>
<dbReference type="EC" id="4.2.3.-" evidence="1"/>
<dbReference type="AlphaFoldDB" id="A0A5Q0M012"/>
<comment type="similarity">
    <text evidence="1">Belongs to the terpene synthase family.</text>
</comment>
<dbReference type="PANTHER" id="PTHR35201">
    <property type="entry name" value="TERPENE SYNTHASE"/>
    <property type="match status" value="1"/>
</dbReference>
<dbReference type="RefSeq" id="WP_153281804.1">
    <property type="nucleotide sequence ID" value="NZ_CP045644.1"/>
</dbReference>
<dbReference type="SUPFAM" id="SSF48576">
    <property type="entry name" value="Terpenoid synthases"/>
    <property type="match status" value="1"/>
</dbReference>
<evidence type="ECO:0000313" key="3">
    <source>
        <dbReference type="Proteomes" id="UP000326780"/>
    </source>
</evidence>
<gene>
    <name evidence="2" type="ORF">GFK26_09815</name>
</gene>
<comment type="cofactor">
    <cofactor evidence="1">
        <name>Mg(2+)</name>
        <dbReference type="ChEBI" id="CHEBI:18420"/>
    </cofactor>
</comment>
<dbReference type="Gene3D" id="1.10.600.10">
    <property type="entry name" value="Farnesyl Diphosphate Synthase"/>
    <property type="match status" value="1"/>
</dbReference>
<accession>A0A5Q0M012</accession>
<dbReference type="InterPro" id="IPR034686">
    <property type="entry name" value="Terpene_cyclase-like_2"/>
</dbReference>
<dbReference type="Proteomes" id="UP000326780">
    <property type="component" value="Chromosome"/>
</dbReference>
<dbReference type="InterPro" id="IPR008949">
    <property type="entry name" value="Isoprenoid_synthase_dom_sf"/>
</dbReference>
<protein>
    <recommendedName>
        <fullName evidence="1">Terpene synthase</fullName>
        <ecNumber evidence="1">4.2.3.-</ecNumber>
    </recommendedName>
</protein>
<keyword evidence="1" id="KW-0479">Metal-binding</keyword>
<evidence type="ECO:0000256" key="1">
    <source>
        <dbReference type="RuleBase" id="RU366034"/>
    </source>
</evidence>
<dbReference type="GO" id="GO:0010333">
    <property type="term" value="F:terpene synthase activity"/>
    <property type="evidence" value="ECO:0007669"/>
    <property type="project" value="InterPro"/>
</dbReference>
<keyword evidence="1" id="KW-0460">Magnesium</keyword>
<reference evidence="2 3" key="1">
    <citation type="submission" date="2019-10" db="EMBL/GenBank/DDBJ databases">
        <title>Complete genome sequence of Variovorax paradoxus 5C-2.</title>
        <authorList>
            <person name="Gogoleva N.E."/>
            <person name="Balkin A.S."/>
        </authorList>
    </citation>
    <scope>NUCLEOTIDE SEQUENCE [LARGE SCALE GENOMIC DNA]</scope>
    <source>
        <strain evidence="2 3">5C-2</strain>
    </source>
</reference>
<dbReference type="GO" id="GO:0046872">
    <property type="term" value="F:metal ion binding"/>
    <property type="evidence" value="ECO:0007669"/>
    <property type="project" value="UniProtKB-KW"/>
</dbReference>
<proteinExistence type="inferred from homology"/>
<dbReference type="Pfam" id="PF19086">
    <property type="entry name" value="Terpene_syn_C_2"/>
    <property type="match status" value="1"/>
</dbReference>
<name>A0A5Q0M012_VARPD</name>
<evidence type="ECO:0000313" key="2">
    <source>
        <dbReference type="EMBL" id="QFZ83040.1"/>
    </source>
</evidence>
<sequence>MNAIVDSRTSADLELPPKFVIPEMLSVIRPRIHTYYPVIKRLHAEWLYENYGKPEPGSLHGAIERMDSLYDAAVFPDGIPERIAHHASILTLIFQCDDLTISDPVRCEKIIAEDPDAHDARVMDALWQTIRRNAPSEAVYQRLRGRWTRWMQHLKVENAFRDNWLNEDMDSFLQVRLMSSGMQAYIAAIEYVQDIDVSDVIDDPDLKRAVDLVGWHCAITNDVYSYAAEYFTEDSVSAVRIMRNTRGLDAQQAITAVCEMLEGMYAELAGRIEKLHDRYAQHPLGERLHRYLDTYLLMVAGTLQWHIESPRYGGHGHLWNGLPMRHVDVALAFGDKMVGAGVPQQTPTGSVYVS</sequence>
<keyword evidence="1" id="KW-0456">Lyase</keyword>
<dbReference type="PANTHER" id="PTHR35201:SF4">
    <property type="entry name" value="BETA-PINACENE SYNTHASE-RELATED"/>
    <property type="match status" value="1"/>
</dbReference>
<dbReference type="EMBL" id="CP045644">
    <property type="protein sequence ID" value="QFZ83040.1"/>
    <property type="molecule type" value="Genomic_DNA"/>
</dbReference>